<feature type="domain" description="HNH nuclease" evidence="2">
    <location>
        <begin position="296"/>
        <end position="348"/>
    </location>
</feature>
<feature type="region of interest" description="Disordered" evidence="1">
    <location>
        <begin position="358"/>
        <end position="396"/>
    </location>
</feature>
<dbReference type="Proteomes" id="UP001597045">
    <property type="component" value="Unassembled WGS sequence"/>
</dbReference>
<dbReference type="InterPro" id="IPR003870">
    <property type="entry name" value="DUF222"/>
</dbReference>
<sequence>MIQEEFLLQFREVKPPADIPIDTMTEAQCLDVIAEADRMIAHCGARTTQAMARFAELRPPMRPGIDLADGAREELSMELGISPRAAAIKINQARELATRLPETLAALDQGNIDMARAHAMAELTRVLSDEDAKEVERRVLSRGRRTSLARFKAAIRLHVSKVDKDAMERQRQEAQQTRDVTYQPCYEDMGLLSATFTEAEATVARRRLDRLTEYAHAPKTTRTADQVKADVLLELILGKADYDVALNATVSVDALKALQDNEQAKKLIAEHPTWRHMITDPAGHTLQDNNSAPSRTLTRYLHARDRTCRVPGCTAIAETSEVDHTVRRADSGPTNPGNTGAYCKYHNLWKERSSWQVSQPSPGTFTFVSPEGRVYTSPPEPYEEPSQTSLFEPIGS</sequence>
<organism evidence="3 4">
    <name type="scientific">Kibdelosporangium lantanae</name>
    <dbReference type="NCBI Taxonomy" id="1497396"/>
    <lineage>
        <taxon>Bacteria</taxon>
        <taxon>Bacillati</taxon>
        <taxon>Actinomycetota</taxon>
        <taxon>Actinomycetes</taxon>
        <taxon>Pseudonocardiales</taxon>
        <taxon>Pseudonocardiaceae</taxon>
        <taxon>Kibdelosporangium</taxon>
    </lineage>
</organism>
<evidence type="ECO:0000259" key="2">
    <source>
        <dbReference type="SMART" id="SM00507"/>
    </source>
</evidence>
<comment type="caution">
    <text evidence="3">The sequence shown here is derived from an EMBL/GenBank/DDBJ whole genome shotgun (WGS) entry which is preliminary data.</text>
</comment>
<protein>
    <submittedName>
        <fullName evidence="3">DUF222 domain-containing protein</fullName>
    </submittedName>
</protein>
<evidence type="ECO:0000256" key="1">
    <source>
        <dbReference type="SAM" id="MobiDB-lite"/>
    </source>
</evidence>
<dbReference type="CDD" id="cd00085">
    <property type="entry name" value="HNHc"/>
    <property type="match status" value="1"/>
</dbReference>
<name>A0ABW3M5L4_9PSEU</name>
<dbReference type="SMART" id="SM00507">
    <property type="entry name" value="HNHc"/>
    <property type="match status" value="1"/>
</dbReference>
<dbReference type="Pfam" id="PF02720">
    <property type="entry name" value="DUF222"/>
    <property type="match status" value="1"/>
</dbReference>
<evidence type="ECO:0000313" key="4">
    <source>
        <dbReference type="Proteomes" id="UP001597045"/>
    </source>
</evidence>
<feature type="compositionally biased region" description="Polar residues" evidence="1">
    <location>
        <begin position="358"/>
        <end position="367"/>
    </location>
</feature>
<keyword evidence="4" id="KW-1185">Reference proteome</keyword>
<gene>
    <name evidence="3" type="ORF">ACFQ1S_04345</name>
</gene>
<dbReference type="InterPro" id="IPR003615">
    <property type="entry name" value="HNH_nuc"/>
</dbReference>
<dbReference type="EMBL" id="JBHTIS010000149">
    <property type="protein sequence ID" value="MFD1044879.1"/>
    <property type="molecule type" value="Genomic_DNA"/>
</dbReference>
<reference evidence="4" key="1">
    <citation type="journal article" date="2019" name="Int. J. Syst. Evol. Microbiol.">
        <title>The Global Catalogue of Microorganisms (GCM) 10K type strain sequencing project: providing services to taxonomists for standard genome sequencing and annotation.</title>
        <authorList>
            <consortium name="The Broad Institute Genomics Platform"/>
            <consortium name="The Broad Institute Genome Sequencing Center for Infectious Disease"/>
            <person name="Wu L."/>
            <person name="Ma J."/>
        </authorList>
    </citation>
    <scope>NUCLEOTIDE SEQUENCE [LARGE SCALE GENOMIC DNA]</scope>
    <source>
        <strain evidence="4">JCM 31486</strain>
    </source>
</reference>
<accession>A0ABW3M5L4</accession>
<evidence type="ECO:0000313" key="3">
    <source>
        <dbReference type="EMBL" id="MFD1044879.1"/>
    </source>
</evidence>
<proteinExistence type="predicted"/>